<proteinExistence type="predicted"/>
<gene>
    <name evidence="1" type="ORF">BDR25DRAFT_98121</name>
</gene>
<name>A0ACB6QCH7_9PLEO</name>
<dbReference type="Proteomes" id="UP000799755">
    <property type="component" value="Unassembled WGS sequence"/>
</dbReference>
<evidence type="ECO:0000313" key="1">
    <source>
        <dbReference type="EMBL" id="KAF2464303.1"/>
    </source>
</evidence>
<evidence type="ECO:0000313" key="2">
    <source>
        <dbReference type="Proteomes" id="UP000799755"/>
    </source>
</evidence>
<accession>A0ACB6QCH7</accession>
<protein>
    <submittedName>
        <fullName evidence="1">Uncharacterized protein</fullName>
    </submittedName>
</protein>
<comment type="caution">
    <text evidence="1">The sequence shown here is derived from an EMBL/GenBank/DDBJ whole genome shotgun (WGS) entry which is preliminary data.</text>
</comment>
<organism evidence="1 2">
    <name type="scientific">Lindgomyces ingoldianus</name>
    <dbReference type="NCBI Taxonomy" id="673940"/>
    <lineage>
        <taxon>Eukaryota</taxon>
        <taxon>Fungi</taxon>
        <taxon>Dikarya</taxon>
        <taxon>Ascomycota</taxon>
        <taxon>Pezizomycotina</taxon>
        <taxon>Dothideomycetes</taxon>
        <taxon>Pleosporomycetidae</taxon>
        <taxon>Pleosporales</taxon>
        <taxon>Lindgomycetaceae</taxon>
        <taxon>Lindgomyces</taxon>
    </lineage>
</organism>
<sequence length="128" mass="13827">MLRSRTAATCPFPSHAADPDLLQRSPVSRSRRGFHLSQSRVSIWHAAETGNANAPSSCRSSLKLTKHPDSPQETYRPTVPHKPVSCSSSPEAFLTPATTLPTPITRPMTPVRKSFPSRTSGNPPSIGV</sequence>
<reference evidence="1" key="1">
    <citation type="journal article" date="2020" name="Stud. Mycol.">
        <title>101 Dothideomycetes genomes: a test case for predicting lifestyles and emergence of pathogens.</title>
        <authorList>
            <person name="Haridas S."/>
            <person name="Albert R."/>
            <person name="Binder M."/>
            <person name="Bloem J."/>
            <person name="Labutti K."/>
            <person name="Salamov A."/>
            <person name="Andreopoulos B."/>
            <person name="Baker S."/>
            <person name="Barry K."/>
            <person name="Bills G."/>
            <person name="Bluhm B."/>
            <person name="Cannon C."/>
            <person name="Castanera R."/>
            <person name="Culley D."/>
            <person name="Daum C."/>
            <person name="Ezra D."/>
            <person name="Gonzalez J."/>
            <person name="Henrissat B."/>
            <person name="Kuo A."/>
            <person name="Liang C."/>
            <person name="Lipzen A."/>
            <person name="Lutzoni F."/>
            <person name="Magnuson J."/>
            <person name="Mondo S."/>
            <person name="Nolan M."/>
            <person name="Ohm R."/>
            <person name="Pangilinan J."/>
            <person name="Park H.-J."/>
            <person name="Ramirez L."/>
            <person name="Alfaro M."/>
            <person name="Sun H."/>
            <person name="Tritt A."/>
            <person name="Yoshinaga Y."/>
            <person name="Zwiers L.-H."/>
            <person name="Turgeon B."/>
            <person name="Goodwin S."/>
            <person name="Spatafora J."/>
            <person name="Crous P."/>
            <person name="Grigoriev I."/>
        </authorList>
    </citation>
    <scope>NUCLEOTIDE SEQUENCE</scope>
    <source>
        <strain evidence="1">ATCC 200398</strain>
    </source>
</reference>
<dbReference type="EMBL" id="MU003538">
    <property type="protein sequence ID" value="KAF2464303.1"/>
    <property type="molecule type" value="Genomic_DNA"/>
</dbReference>
<keyword evidence="2" id="KW-1185">Reference proteome</keyword>